<evidence type="ECO:0000313" key="1">
    <source>
        <dbReference type="EMBL" id="SDL72614.1"/>
    </source>
</evidence>
<gene>
    <name evidence="1" type="ORF">SAMN04487971_12024</name>
</gene>
<proteinExistence type="predicted"/>
<dbReference type="Proteomes" id="UP000199555">
    <property type="component" value="Unassembled WGS sequence"/>
</dbReference>
<dbReference type="EMBL" id="FNGE01000020">
    <property type="protein sequence ID" value="SDL72614.1"/>
    <property type="molecule type" value="Genomic_DNA"/>
</dbReference>
<dbReference type="STRING" id="525640.SAMN04487971_12024"/>
<dbReference type="OrthoDB" id="839663at2"/>
<dbReference type="InterPro" id="IPR007460">
    <property type="entry name" value="BrnT_toxin"/>
</dbReference>
<reference evidence="2" key="1">
    <citation type="submission" date="2016-10" db="EMBL/GenBank/DDBJ databases">
        <authorList>
            <person name="Varghese N."/>
            <person name="Submissions S."/>
        </authorList>
    </citation>
    <scope>NUCLEOTIDE SEQUENCE [LARGE SCALE GENOMIC DNA]</scope>
    <source>
        <strain evidence="2">CGMCC 1.7655</strain>
    </source>
</reference>
<evidence type="ECO:0000313" key="2">
    <source>
        <dbReference type="Proteomes" id="UP000199555"/>
    </source>
</evidence>
<dbReference type="AlphaFoldDB" id="A0A1G9MEQ1"/>
<dbReference type="RefSeq" id="WP_090757160.1">
    <property type="nucleotide sequence ID" value="NZ_FNGE01000020.1"/>
</dbReference>
<organism evidence="1 2">
    <name type="scientific">Paracoccus chinensis</name>
    <dbReference type="NCBI Taxonomy" id="525640"/>
    <lineage>
        <taxon>Bacteria</taxon>
        <taxon>Pseudomonadati</taxon>
        <taxon>Pseudomonadota</taxon>
        <taxon>Alphaproteobacteria</taxon>
        <taxon>Rhodobacterales</taxon>
        <taxon>Paracoccaceae</taxon>
        <taxon>Paracoccus</taxon>
    </lineage>
</organism>
<protein>
    <submittedName>
        <fullName evidence="1">Uncharacterized protein</fullName>
    </submittedName>
</protein>
<accession>A0A1G9MEQ1</accession>
<name>A0A1G9MEQ1_9RHOB</name>
<dbReference type="InterPro" id="IPR038573">
    <property type="entry name" value="BrnT_sf"/>
</dbReference>
<sequence length="87" mass="10238">MPFEYDPDKSAANKAKHGIDFEEAQRLWDDPWLLEAPARTDDEPRFLAVGRIKGRHWAAVWTLRGEVTRIISVRRARKEEIERYESS</sequence>
<dbReference type="Pfam" id="PF04365">
    <property type="entry name" value="BrnT_toxin"/>
    <property type="match status" value="1"/>
</dbReference>
<dbReference type="Gene3D" id="3.10.450.530">
    <property type="entry name" value="Ribonuclease toxin, BrnT, of type II toxin-antitoxin system"/>
    <property type="match status" value="1"/>
</dbReference>
<keyword evidence="2" id="KW-1185">Reference proteome</keyword>